<sequence length="236" mass="26367">MKLIRLSLLLIVLVSCNNNKEPMGKVYHNGALRTLMKGDLNTVVQLDSLKGKDNLYALGAASNLKGEIQIFNGSPVNARVENEKIIIDSSFDESASLLVYAQIPVWTEITIPASVKTKVALEEFIQVSAMNKGLDMGRPFPFLVEGEISSLDWHVIDWPEGDTLHTHEKHRNSGLNGTIKEKEVEIIGFFSLHHKTVFTHHSTNIHIHFKTEDRSLAGHVDDLQLGNDTKLKLPKK</sequence>
<dbReference type="RefSeq" id="WP_092980796.1">
    <property type="nucleotide sequence ID" value="NZ_FOYQ01000001.1"/>
</dbReference>
<dbReference type="AlphaFoldDB" id="A0A1I6FVS8"/>
<dbReference type="STRING" id="400055.SAMN04490243_0751"/>
<gene>
    <name evidence="1" type="ORF">SAMN04490243_0751</name>
</gene>
<accession>A0A1I6FVS8</accession>
<name>A0A1I6FVS8_9FLAO</name>
<dbReference type="PROSITE" id="PS51257">
    <property type="entry name" value="PROKAR_LIPOPROTEIN"/>
    <property type="match status" value="1"/>
</dbReference>
<proteinExistence type="predicted"/>
<dbReference type="GO" id="GO:0047605">
    <property type="term" value="F:acetolactate decarboxylase activity"/>
    <property type="evidence" value="ECO:0007669"/>
    <property type="project" value="InterPro"/>
</dbReference>
<keyword evidence="2" id="KW-1185">Reference proteome</keyword>
<organism evidence="1 2">
    <name type="scientific">Robiginitalea myxolifaciens</name>
    <dbReference type="NCBI Taxonomy" id="400055"/>
    <lineage>
        <taxon>Bacteria</taxon>
        <taxon>Pseudomonadati</taxon>
        <taxon>Bacteroidota</taxon>
        <taxon>Flavobacteriia</taxon>
        <taxon>Flavobacteriales</taxon>
        <taxon>Flavobacteriaceae</taxon>
        <taxon>Robiginitalea</taxon>
    </lineage>
</organism>
<dbReference type="Gene3D" id="3.30.1330.80">
    <property type="entry name" value="Hypothetical protein, similar to alpha- acetolactate decarboxylase, domain 2"/>
    <property type="match status" value="1"/>
</dbReference>
<dbReference type="Pfam" id="PF03306">
    <property type="entry name" value="AAL_decarboxy"/>
    <property type="match status" value="1"/>
</dbReference>
<dbReference type="OrthoDB" id="824310at2"/>
<evidence type="ECO:0000313" key="2">
    <source>
        <dbReference type="Proteomes" id="UP000199534"/>
    </source>
</evidence>
<evidence type="ECO:0000313" key="1">
    <source>
        <dbReference type="EMBL" id="SFR33917.1"/>
    </source>
</evidence>
<dbReference type="SUPFAM" id="SSF117856">
    <property type="entry name" value="AF0104/ALDC/Ptd012-like"/>
    <property type="match status" value="1"/>
</dbReference>
<dbReference type="EMBL" id="FOYQ01000001">
    <property type="protein sequence ID" value="SFR33917.1"/>
    <property type="molecule type" value="Genomic_DNA"/>
</dbReference>
<reference evidence="1 2" key="1">
    <citation type="submission" date="2016-10" db="EMBL/GenBank/DDBJ databases">
        <authorList>
            <person name="de Groot N.N."/>
        </authorList>
    </citation>
    <scope>NUCLEOTIDE SEQUENCE [LARGE SCALE GENOMIC DNA]</scope>
    <source>
        <strain evidence="1 2">DSM 21019</strain>
    </source>
</reference>
<dbReference type="Proteomes" id="UP000199534">
    <property type="component" value="Unassembled WGS sequence"/>
</dbReference>
<dbReference type="InterPro" id="IPR005128">
    <property type="entry name" value="Acetolactate_a_deCO2ase"/>
</dbReference>
<dbReference type="GO" id="GO:0045151">
    <property type="term" value="P:acetoin biosynthetic process"/>
    <property type="evidence" value="ECO:0007669"/>
    <property type="project" value="InterPro"/>
</dbReference>
<dbReference type="UniPathway" id="UPA00626">
    <property type="reaction ID" value="UER00678"/>
</dbReference>
<protein>
    <submittedName>
        <fullName evidence="1">Acetolactate decarboxylase</fullName>
    </submittedName>
</protein>